<dbReference type="EMBL" id="CP034412">
    <property type="protein sequence ID" value="QCY46696.1"/>
    <property type="molecule type" value="Genomic_DNA"/>
</dbReference>
<dbReference type="RefSeq" id="WP_138178438.1">
    <property type="nucleotide sequence ID" value="NZ_CP034412.1"/>
</dbReference>
<gene>
    <name evidence="1" type="ORF">GcLGCM259_0944</name>
</gene>
<sequence>MNHPMPTPGPLARPAAAQVTEQVVEERLASLASLDIAEHARVYEQLLHDLQQDLNRTGGGTQ</sequence>
<accession>A0A5B7WRD2</accession>
<organism evidence="1 2">
    <name type="scientific">Glutamicibacter creatinolyticus</name>
    <dbReference type="NCBI Taxonomy" id="162496"/>
    <lineage>
        <taxon>Bacteria</taxon>
        <taxon>Bacillati</taxon>
        <taxon>Actinomycetota</taxon>
        <taxon>Actinomycetes</taxon>
        <taxon>Micrococcales</taxon>
        <taxon>Micrococcaceae</taxon>
        <taxon>Glutamicibacter</taxon>
    </lineage>
</organism>
<proteinExistence type="predicted"/>
<evidence type="ECO:0000313" key="2">
    <source>
        <dbReference type="Proteomes" id="UP000307000"/>
    </source>
</evidence>
<evidence type="ECO:0000313" key="1">
    <source>
        <dbReference type="EMBL" id="QCY46696.1"/>
    </source>
</evidence>
<keyword evidence="2" id="KW-1185">Reference proteome</keyword>
<dbReference type="AlphaFoldDB" id="A0A5B7WRD2"/>
<name>A0A5B7WRD2_9MICC</name>
<reference evidence="1 2" key="1">
    <citation type="submission" date="2018-12" db="EMBL/GenBank/DDBJ databases">
        <title>Complete Genome Sequence of Glutamicibacter creatinolyticus strain LGCM259,isolated from an abscess of a 12-year-old mare in Italy.</title>
        <authorList>
            <person name="Santos R.G."/>
            <person name="Silva A.L."/>
            <person name="Seyffert N."/>
            <person name="Castro T.L.P."/>
            <person name="Attili A.R."/>
            <person name="Rifici C."/>
            <person name="Mazzullo G."/>
            <person name="Brenig B."/>
            <person name="Venanzi F."/>
            <person name="Azevedo V."/>
        </authorList>
    </citation>
    <scope>NUCLEOTIDE SEQUENCE [LARGE SCALE GENOMIC DNA]</scope>
    <source>
        <strain evidence="1 2">LGCM 259</strain>
    </source>
</reference>
<dbReference type="KEGG" id="gcr:GcLGCM259_0944"/>
<protein>
    <submittedName>
        <fullName evidence="1">Uncharacterized protein</fullName>
    </submittedName>
</protein>
<dbReference type="Proteomes" id="UP000307000">
    <property type="component" value="Chromosome"/>
</dbReference>